<organism evidence="1 2">
    <name type="scientific">Sphingopyxis flava</name>
    <dbReference type="NCBI Taxonomy" id="1507287"/>
    <lineage>
        <taxon>Bacteria</taxon>
        <taxon>Pseudomonadati</taxon>
        <taxon>Pseudomonadota</taxon>
        <taxon>Alphaproteobacteria</taxon>
        <taxon>Sphingomonadales</taxon>
        <taxon>Sphingomonadaceae</taxon>
        <taxon>Sphingopyxis</taxon>
    </lineage>
</organism>
<gene>
    <name evidence="1" type="ORF">SAMN06295937_1011128</name>
</gene>
<keyword evidence="2" id="KW-1185">Reference proteome</keyword>
<sequence length="64" mass="7246">MKFSSDFALLDVTKGRHKLATHLKKHGPVKVLIEAEIEYPFGHDDGTSIEFVCKVNRLELPSDH</sequence>
<reference evidence="2" key="1">
    <citation type="submission" date="2017-02" db="EMBL/GenBank/DDBJ databases">
        <authorList>
            <person name="Varghese N."/>
            <person name="Submissions S."/>
        </authorList>
    </citation>
    <scope>NUCLEOTIDE SEQUENCE [LARGE SCALE GENOMIC DNA]</scope>
    <source>
        <strain evidence="2">R11H</strain>
    </source>
</reference>
<evidence type="ECO:0000313" key="2">
    <source>
        <dbReference type="Proteomes" id="UP000190044"/>
    </source>
</evidence>
<dbReference type="OrthoDB" id="7451817at2"/>
<name>A0A1T5CUQ3_9SPHN</name>
<accession>A0A1T5CUQ3</accession>
<dbReference type="AlphaFoldDB" id="A0A1T5CUQ3"/>
<protein>
    <submittedName>
        <fullName evidence="1">Uncharacterized protein</fullName>
    </submittedName>
</protein>
<dbReference type="EMBL" id="FUYP01000011">
    <property type="protein sequence ID" value="SKB63066.1"/>
    <property type="molecule type" value="Genomic_DNA"/>
</dbReference>
<dbReference type="Proteomes" id="UP000190044">
    <property type="component" value="Unassembled WGS sequence"/>
</dbReference>
<dbReference type="RefSeq" id="WP_079638729.1">
    <property type="nucleotide sequence ID" value="NZ_FUYP01000011.1"/>
</dbReference>
<evidence type="ECO:0000313" key="1">
    <source>
        <dbReference type="EMBL" id="SKB63066.1"/>
    </source>
</evidence>
<proteinExistence type="predicted"/>